<sequence>MGNLFATPLPETAEFAAEFLRVQAAVAASACSPLQLEFVELKIVCAQYWLGKSRLYASIHASNSRGWLGAVNCKSDPYVCEGARLAHRRPHAWRSAQIEFFTRLLAQLEQEKSALQQGRPVLESPLPAIDEPPQTLREGSPSCTPCDGCKAFIDKLNSLEPFVRHSQESATGLTDFDWLPRLSGGDVGCCDLLAQPGTLSGMPDHVRVAGGAEGVHGASLASGAPYGAGAGAGAGTSGNLAMTAEYQPAAGMRFTTRDSGSEGGCLRGRRALHTEDGSGTADADRKEDDGSHMEGNGDEAAEVAQVWVYKEADVE</sequence>
<evidence type="ECO:0000313" key="3">
    <source>
        <dbReference type="Proteomes" id="UP001055712"/>
    </source>
</evidence>
<feature type="region of interest" description="Disordered" evidence="1">
    <location>
        <begin position="254"/>
        <end position="303"/>
    </location>
</feature>
<name>A0A9D4TR49_CHLVU</name>
<proteinExistence type="predicted"/>
<feature type="compositionally biased region" description="Basic and acidic residues" evidence="1">
    <location>
        <begin position="272"/>
        <end position="292"/>
    </location>
</feature>
<dbReference type="Proteomes" id="UP001055712">
    <property type="component" value="Unassembled WGS sequence"/>
</dbReference>
<dbReference type="AlphaFoldDB" id="A0A9D4TR49"/>
<evidence type="ECO:0000313" key="2">
    <source>
        <dbReference type="EMBL" id="KAI3432449.1"/>
    </source>
</evidence>
<reference evidence="2" key="2">
    <citation type="submission" date="2020-11" db="EMBL/GenBank/DDBJ databases">
        <authorList>
            <person name="Cecchin M."/>
            <person name="Marcolungo L."/>
            <person name="Rossato M."/>
            <person name="Girolomoni L."/>
            <person name="Cosentino E."/>
            <person name="Cuine S."/>
            <person name="Li-Beisson Y."/>
            <person name="Delledonne M."/>
            <person name="Ballottari M."/>
        </authorList>
    </citation>
    <scope>NUCLEOTIDE SEQUENCE</scope>
    <source>
        <strain evidence="2">211/11P</strain>
        <tissue evidence="2">Whole cell</tissue>
    </source>
</reference>
<organism evidence="2 3">
    <name type="scientific">Chlorella vulgaris</name>
    <name type="common">Green alga</name>
    <dbReference type="NCBI Taxonomy" id="3077"/>
    <lineage>
        <taxon>Eukaryota</taxon>
        <taxon>Viridiplantae</taxon>
        <taxon>Chlorophyta</taxon>
        <taxon>core chlorophytes</taxon>
        <taxon>Trebouxiophyceae</taxon>
        <taxon>Chlorellales</taxon>
        <taxon>Chlorellaceae</taxon>
        <taxon>Chlorella clade</taxon>
        <taxon>Chlorella</taxon>
    </lineage>
</organism>
<evidence type="ECO:0000256" key="1">
    <source>
        <dbReference type="SAM" id="MobiDB-lite"/>
    </source>
</evidence>
<reference evidence="2" key="1">
    <citation type="journal article" date="2019" name="Plant J.">
        <title>Chlorella vulgaris genome assembly and annotation reveals the molecular basis for metabolic acclimation to high light conditions.</title>
        <authorList>
            <person name="Cecchin M."/>
            <person name="Marcolungo L."/>
            <person name="Rossato M."/>
            <person name="Girolomoni L."/>
            <person name="Cosentino E."/>
            <person name="Cuine S."/>
            <person name="Li-Beisson Y."/>
            <person name="Delledonne M."/>
            <person name="Ballottari M."/>
        </authorList>
    </citation>
    <scope>NUCLEOTIDE SEQUENCE</scope>
    <source>
        <strain evidence="2">211/11P</strain>
    </source>
</reference>
<dbReference type="EMBL" id="SIDB01000005">
    <property type="protein sequence ID" value="KAI3432449.1"/>
    <property type="molecule type" value="Genomic_DNA"/>
</dbReference>
<comment type="caution">
    <text evidence="2">The sequence shown here is derived from an EMBL/GenBank/DDBJ whole genome shotgun (WGS) entry which is preliminary data.</text>
</comment>
<accession>A0A9D4TR49</accession>
<keyword evidence="3" id="KW-1185">Reference proteome</keyword>
<protein>
    <submittedName>
        <fullName evidence="2">Uncharacterized protein</fullName>
    </submittedName>
</protein>
<gene>
    <name evidence="2" type="ORF">D9Q98_004000</name>
</gene>